<protein>
    <submittedName>
        <fullName evidence="1">Uncharacterized protein</fullName>
    </submittedName>
</protein>
<gene>
    <name evidence="1" type="ORF">AVEN_169550_1</name>
</gene>
<accession>A0A4Y2N878</accession>
<comment type="caution">
    <text evidence="1">The sequence shown here is derived from an EMBL/GenBank/DDBJ whole genome shotgun (WGS) entry which is preliminary data.</text>
</comment>
<dbReference type="AlphaFoldDB" id="A0A4Y2N878"/>
<proteinExistence type="predicted"/>
<sequence>MGCTPPKAGVECNFLCPKVGSLGLVAILTLELLSRGFEIDALNIRCAHGPNAHSLCWGQLPLVAWCVSLEKELPDQKSFSSSDHSSKL</sequence>
<evidence type="ECO:0000313" key="2">
    <source>
        <dbReference type="Proteomes" id="UP000499080"/>
    </source>
</evidence>
<keyword evidence="2" id="KW-1185">Reference proteome</keyword>
<reference evidence="1 2" key="1">
    <citation type="journal article" date="2019" name="Sci. Rep.">
        <title>Orb-weaving spider Araneus ventricosus genome elucidates the spidroin gene catalogue.</title>
        <authorList>
            <person name="Kono N."/>
            <person name="Nakamura H."/>
            <person name="Ohtoshi R."/>
            <person name="Moran D.A.P."/>
            <person name="Shinohara A."/>
            <person name="Yoshida Y."/>
            <person name="Fujiwara M."/>
            <person name="Mori M."/>
            <person name="Tomita M."/>
            <person name="Arakawa K."/>
        </authorList>
    </citation>
    <scope>NUCLEOTIDE SEQUENCE [LARGE SCALE GENOMIC DNA]</scope>
</reference>
<organism evidence="1 2">
    <name type="scientific">Araneus ventricosus</name>
    <name type="common">Orbweaver spider</name>
    <name type="synonym">Epeira ventricosa</name>
    <dbReference type="NCBI Taxonomy" id="182803"/>
    <lineage>
        <taxon>Eukaryota</taxon>
        <taxon>Metazoa</taxon>
        <taxon>Ecdysozoa</taxon>
        <taxon>Arthropoda</taxon>
        <taxon>Chelicerata</taxon>
        <taxon>Arachnida</taxon>
        <taxon>Araneae</taxon>
        <taxon>Araneomorphae</taxon>
        <taxon>Entelegynae</taxon>
        <taxon>Araneoidea</taxon>
        <taxon>Araneidae</taxon>
        <taxon>Araneus</taxon>
    </lineage>
</organism>
<dbReference type="EMBL" id="BGPR01126272">
    <property type="protein sequence ID" value="GBN34337.1"/>
    <property type="molecule type" value="Genomic_DNA"/>
</dbReference>
<evidence type="ECO:0000313" key="1">
    <source>
        <dbReference type="EMBL" id="GBN34337.1"/>
    </source>
</evidence>
<name>A0A4Y2N878_ARAVE</name>
<dbReference type="Proteomes" id="UP000499080">
    <property type="component" value="Unassembled WGS sequence"/>
</dbReference>